<dbReference type="InterPro" id="IPR002655">
    <property type="entry name" value="Acyl-CoA_oxidase_C"/>
</dbReference>
<dbReference type="RefSeq" id="WP_153523547.1">
    <property type="nucleotide sequence ID" value="NZ_JBEPDZ010000015.1"/>
</dbReference>
<evidence type="ECO:0000259" key="7">
    <source>
        <dbReference type="Pfam" id="PF22924"/>
    </source>
</evidence>
<keyword evidence="9" id="KW-1185">Reference proteome</keyword>
<dbReference type="OrthoDB" id="1144545at2"/>
<evidence type="ECO:0000313" key="9">
    <source>
        <dbReference type="Proteomes" id="UP000419138"/>
    </source>
</evidence>
<feature type="domain" description="Acyl-CoA oxidase C-terminal" evidence="6">
    <location>
        <begin position="453"/>
        <end position="592"/>
    </location>
</feature>
<protein>
    <submittedName>
        <fullName evidence="8">Acyl-CoA oxidase</fullName>
    </submittedName>
</protein>
<dbReference type="PANTHER" id="PTHR10909:SF382">
    <property type="entry name" value="ACYL-COENZYME A OXIDASE"/>
    <property type="match status" value="1"/>
</dbReference>
<dbReference type="Proteomes" id="UP000419138">
    <property type="component" value="Unassembled WGS sequence"/>
</dbReference>
<dbReference type="InterPro" id="IPR055060">
    <property type="entry name" value="ACOX_C_alpha1"/>
</dbReference>
<dbReference type="InterPro" id="IPR046373">
    <property type="entry name" value="Acyl-CoA_Oxase/DH_mid-dom_sf"/>
</dbReference>
<name>A0A646KLA1_STRJU</name>
<dbReference type="GO" id="GO:0055088">
    <property type="term" value="P:lipid homeostasis"/>
    <property type="evidence" value="ECO:0007669"/>
    <property type="project" value="TreeGrafter"/>
</dbReference>
<proteinExistence type="inferred from homology"/>
<feature type="domain" description="Acyl-CoA oxidase C-alpha1" evidence="7">
    <location>
        <begin position="287"/>
        <end position="423"/>
    </location>
</feature>
<keyword evidence="3" id="KW-0285">Flavoprotein</keyword>
<dbReference type="GO" id="GO:0005504">
    <property type="term" value="F:fatty acid binding"/>
    <property type="evidence" value="ECO:0007669"/>
    <property type="project" value="TreeGrafter"/>
</dbReference>
<sequence>MPPDALRDDLSRLVFDGRYEELHADLVEILRHEIFRYREGLTTAEQTALSYERLRFLNDALEPASEIVRRPLRLFALHEWPGLLDSTLTIPMTIHYNLCVGSILEHGAGRDDLTAELRELEAMSSVGVFLATELGYGNNVAALRTEAVYDRHTREFVLHTPTAAAQKFMQNTGHPGIPKLAVVLARLLCDGTDHGVFPFLVRLRDADGPRPGVTITLLPEKPGLASDNAVTSFHHVRVPHRALLSGDAAVFTEDGVLDSALHSHRQRFLHTMDRIQSGRLCGTTGLLAAARAALFLTVRYAHHRTTFAPGAEDVPLIAYRSHQRDLFVPLAQVYAMTFLVNRVKNRYRDRADGPGPDHELNRLLAVTKAVATWTAAETLEVCRERCGAQGMLRTNRIIDWITAAKAVITAEGDNKVLLLKAAHDMLSGRGYTPPGPGAAPRPGKRDLLDTGFLTELLAFREHRLHTAIIRSMAERLADGASLFDAWNGRLNDALELARTHAGRLALEALTEAAAGAGTEEGRAALLGLARIHGGELVGTADGWYLAEGALTAGQVLGRPALTDELCAGIAPYATALVDAFGIPATLLGSPLADAAYQDHYDYREPDGTPITAR</sequence>
<dbReference type="PANTHER" id="PTHR10909">
    <property type="entry name" value="ELECTRON TRANSPORT OXIDOREDUCTASE"/>
    <property type="match status" value="1"/>
</dbReference>
<dbReference type="PIRSF" id="PIRSF000168">
    <property type="entry name" value="Acyl-CoA_oxidase"/>
    <property type="match status" value="1"/>
</dbReference>
<dbReference type="Pfam" id="PF22924">
    <property type="entry name" value="ACOX_C_alpha1"/>
    <property type="match status" value="1"/>
</dbReference>
<dbReference type="SUPFAM" id="SSF56645">
    <property type="entry name" value="Acyl-CoA dehydrogenase NM domain-like"/>
    <property type="match status" value="1"/>
</dbReference>
<dbReference type="GO" id="GO:0003997">
    <property type="term" value="F:acyl-CoA oxidase activity"/>
    <property type="evidence" value="ECO:0007669"/>
    <property type="project" value="InterPro"/>
</dbReference>
<evidence type="ECO:0000256" key="3">
    <source>
        <dbReference type="ARBA" id="ARBA00022630"/>
    </source>
</evidence>
<evidence type="ECO:0000313" key="8">
    <source>
        <dbReference type="EMBL" id="MQT01816.1"/>
    </source>
</evidence>
<comment type="caution">
    <text evidence="8">The sequence shown here is derived from an EMBL/GenBank/DDBJ whole genome shotgun (WGS) entry which is preliminary data.</text>
</comment>
<keyword evidence="5" id="KW-0560">Oxidoreductase</keyword>
<comment type="similarity">
    <text evidence="2">Belongs to the acyl-CoA oxidase family.</text>
</comment>
<dbReference type="GO" id="GO:0033540">
    <property type="term" value="P:fatty acid beta-oxidation using acyl-CoA oxidase"/>
    <property type="evidence" value="ECO:0007669"/>
    <property type="project" value="TreeGrafter"/>
</dbReference>
<dbReference type="InterPro" id="IPR009100">
    <property type="entry name" value="AcylCoA_DH/oxidase_NM_dom_sf"/>
</dbReference>
<dbReference type="InterPro" id="IPR036250">
    <property type="entry name" value="AcylCo_DH-like_C"/>
</dbReference>
<accession>A0A646KLA1</accession>
<dbReference type="SUPFAM" id="SSF47203">
    <property type="entry name" value="Acyl-CoA dehydrogenase C-terminal domain-like"/>
    <property type="match status" value="2"/>
</dbReference>
<evidence type="ECO:0000256" key="1">
    <source>
        <dbReference type="ARBA" id="ARBA00001974"/>
    </source>
</evidence>
<reference evidence="8 9" key="1">
    <citation type="submission" date="2019-05" db="EMBL/GenBank/DDBJ databases">
        <title>Comparative genomics and metabolomics analyses of clavulanic acid producing Streptomyces species provides insight into specialized metabolism and evolution of beta-lactam biosynthetic gene clusters.</title>
        <authorList>
            <person name="Moore M.A."/>
            <person name="Cruz-Morales P."/>
            <person name="Barona Gomez F."/>
            <person name="Kapil T."/>
        </authorList>
    </citation>
    <scope>NUCLEOTIDE SEQUENCE [LARGE SCALE GENOMIC DNA]</scope>
    <source>
        <strain evidence="8 9">NRRL 5741</strain>
    </source>
</reference>
<dbReference type="InterPro" id="IPR012258">
    <property type="entry name" value="Acyl-CoA_oxidase"/>
</dbReference>
<evidence type="ECO:0000256" key="5">
    <source>
        <dbReference type="ARBA" id="ARBA00023002"/>
    </source>
</evidence>
<keyword evidence="4" id="KW-0274">FAD</keyword>
<comment type="cofactor">
    <cofactor evidence="1">
        <name>FAD</name>
        <dbReference type="ChEBI" id="CHEBI:57692"/>
    </cofactor>
</comment>
<evidence type="ECO:0000259" key="6">
    <source>
        <dbReference type="Pfam" id="PF01756"/>
    </source>
</evidence>
<dbReference type="Gene3D" id="1.20.140.10">
    <property type="entry name" value="Butyryl-CoA Dehydrogenase, subunit A, domain 3"/>
    <property type="match status" value="2"/>
</dbReference>
<dbReference type="Pfam" id="PF01756">
    <property type="entry name" value="ACOX"/>
    <property type="match status" value="1"/>
</dbReference>
<dbReference type="GO" id="GO:0071949">
    <property type="term" value="F:FAD binding"/>
    <property type="evidence" value="ECO:0007669"/>
    <property type="project" value="InterPro"/>
</dbReference>
<evidence type="ECO:0000256" key="2">
    <source>
        <dbReference type="ARBA" id="ARBA00006288"/>
    </source>
</evidence>
<dbReference type="AlphaFoldDB" id="A0A646KLA1"/>
<gene>
    <name evidence="8" type="ORF">FF041_16825</name>
</gene>
<evidence type="ECO:0000256" key="4">
    <source>
        <dbReference type="ARBA" id="ARBA00022827"/>
    </source>
</evidence>
<dbReference type="EMBL" id="VCLA01000139">
    <property type="protein sequence ID" value="MQT01816.1"/>
    <property type="molecule type" value="Genomic_DNA"/>
</dbReference>
<dbReference type="Gene3D" id="2.40.110.10">
    <property type="entry name" value="Butyryl-CoA Dehydrogenase, subunit A, domain 2"/>
    <property type="match status" value="1"/>
</dbReference>
<organism evidence="8 9">
    <name type="scientific">Streptomyces jumonjinensis</name>
    <dbReference type="NCBI Taxonomy" id="1945"/>
    <lineage>
        <taxon>Bacteria</taxon>
        <taxon>Bacillati</taxon>
        <taxon>Actinomycetota</taxon>
        <taxon>Actinomycetes</taxon>
        <taxon>Kitasatosporales</taxon>
        <taxon>Streptomycetaceae</taxon>
        <taxon>Streptomyces</taxon>
    </lineage>
</organism>